<dbReference type="InterPro" id="IPR016181">
    <property type="entry name" value="Acyl_CoA_acyltransferase"/>
</dbReference>
<evidence type="ECO:0000259" key="3">
    <source>
        <dbReference type="PROSITE" id="PS51186"/>
    </source>
</evidence>
<dbReference type="InterPro" id="IPR036388">
    <property type="entry name" value="WH-like_DNA-bd_sf"/>
</dbReference>
<proteinExistence type="predicted"/>
<dbReference type="InterPro" id="IPR000182">
    <property type="entry name" value="GNAT_dom"/>
</dbReference>
<keyword evidence="5" id="KW-1185">Reference proteome</keyword>
<dbReference type="GO" id="GO:0003700">
    <property type="term" value="F:DNA-binding transcription factor activity"/>
    <property type="evidence" value="ECO:0007669"/>
    <property type="project" value="InterPro"/>
</dbReference>
<dbReference type="Gene3D" id="3.40.630.30">
    <property type="match status" value="1"/>
</dbReference>
<dbReference type="SUPFAM" id="SSF46785">
    <property type="entry name" value="Winged helix' DNA-binding domain"/>
    <property type="match status" value="1"/>
</dbReference>
<dbReference type="OrthoDB" id="2287011at2"/>
<dbReference type="Proteomes" id="UP000251558">
    <property type="component" value="Unassembled WGS sequence"/>
</dbReference>
<dbReference type="PANTHER" id="PTHR13947:SF37">
    <property type="entry name" value="LD18367P"/>
    <property type="match status" value="1"/>
</dbReference>
<gene>
    <name evidence="4" type="ORF">DPM33_23505</name>
</gene>
<feature type="domain" description="HTH marR-type" evidence="2">
    <location>
        <begin position="15"/>
        <end position="151"/>
    </location>
</feature>
<accession>A0A330HP36</accession>
<dbReference type="Pfam" id="PF12802">
    <property type="entry name" value="MarR_2"/>
    <property type="match status" value="1"/>
</dbReference>
<organism evidence="4 5">
    <name type="scientific">Mesorhizobium hawassense</name>
    <dbReference type="NCBI Taxonomy" id="1209954"/>
    <lineage>
        <taxon>Bacteria</taxon>
        <taxon>Pseudomonadati</taxon>
        <taxon>Pseudomonadota</taxon>
        <taxon>Alphaproteobacteria</taxon>
        <taxon>Hyphomicrobiales</taxon>
        <taxon>Phyllobacteriaceae</taxon>
        <taxon>Mesorhizobium</taxon>
    </lineage>
</organism>
<evidence type="ECO:0000259" key="2">
    <source>
        <dbReference type="PROSITE" id="PS50995"/>
    </source>
</evidence>
<dbReference type="Gene3D" id="1.10.10.10">
    <property type="entry name" value="Winged helix-like DNA-binding domain superfamily/Winged helix DNA-binding domain"/>
    <property type="match status" value="1"/>
</dbReference>
<dbReference type="EMBL" id="QMBP01000012">
    <property type="protein sequence ID" value="RAZ88494.1"/>
    <property type="molecule type" value="Genomic_DNA"/>
</dbReference>
<dbReference type="InterPro" id="IPR000835">
    <property type="entry name" value="HTH_MarR-typ"/>
</dbReference>
<sequence length="326" mass="36264">MPTEMVMTYLAEVGILALGSRLRAASEQLYAMADEVYAAHGIGLEARWFPVLRTIHDRGPQSVGDLAKAAGLTHSSISQLASRLTKDDWLISVPGKDDRRVRELALTDKAEAALRRAKPLWRALRDELDARCQAGGIDLVSAIGGLERMLDDTMAAAVSERARRLGAGAIEIVPFKPSLRDHFYRLNAEWLKRYFYIEEGDHAVLSAPEKHILERGGIIYFALHGEEVVGTCALLLAGENEVELTKMAVDPAARGLGIGRLLLEHAIRAFERLDRDTLFLETNTKLAPAIRMYESVGFQHQPAARADTHYQRANVYMVWKGWPKPN</sequence>
<name>A0A330HP36_9HYPH</name>
<dbReference type="CDD" id="cd04301">
    <property type="entry name" value="NAT_SF"/>
    <property type="match status" value="1"/>
</dbReference>
<dbReference type="InterPro" id="IPR050769">
    <property type="entry name" value="NAT_camello-type"/>
</dbReference>
<dbReference type="InterPro" id="IPR036390">
    <property type="entry name" value="WH_DNA-bd_sf"/>
</dbReference>
<dbReference type="SUPFAM" id="SSF55729">
    <property type="entry name" value="Acyl-CoA N-acyltransferases (Nat)"/>
    <property type="match status" value="1"/>
</dbReference>
<dbReference type="GO" id="GO:0008080">
    <property type="term" value="F:N-acetyltransferase activity"/>
    <property type="evidence" value="ECO:0007669"/>
    <property type="project" value="InterPro"/>
</dbReference>
<reference evidence="4 5" key="2">
    <citation type="submission" date="2018-07" db="EMBL/GenBank/DDBJ databases">
        <title>Diversity of Mesorhizobium strains in Brazil.</title>
        <authorList>
            <person name="Helene L.C.F."/>
            <person name="Dall'Agnol R."/>
            <person name="Delamuta J.R.M."/>
            <person name="Hungria M."/>
        </authorList>
    </citation>
    <scope>NUCLEOTIDE SEQUENCE [LARGE SCALE GENOMIC DNA]</scope>
    <source>
        <strain evidence="4 5">AC99b</strain>
    </source>
</reference>
<dbReference type="SMART" id="SM00347">
    <property type="entry name" value="HTH_MARR"/>
    <property type="match status" value="1"/>
</dbReference>
<dbReference type="AlphaFoldDB" id="A0A330HP36"/>
<dbReference type="PANTHER" id="PTHR13947">
    <property type="entry name" value="GNAT FAMILY N-ACETYLTRANSFERASE"/>
    <property type="match status" value="1"/>
</dbReference>
<evidence type="ECO:0000313" key="4">
    <source>
        <dbReference type="EMBL" id="RAZ88494.1"/>
    </source>
</evidence>
<dbReference type="PROSITE" id="PS50995">
    <property type="entry name" value="HTH_MARR_2"/>
    <property type="match status" value="1"/>
</dbReference>
<feature type="domain" description="N-acetyltransferase" evidence="3">
    <location>
        <begin position="170"/>
        <end position="322"/>
    </location>
</feature>
<dbReference type="Pfam" id="PF00583">
    <property type="entry name" value="Acetyltransf_1"/>
    <property type="match status" value="1"/>
</dbReference>
<comment type="caution">
    <text evidence="4">The sequence shown here is derived from an EMBL/GenBank/DDBJ whole genome shotgun (WGS) entry which is preliminary data.</text>
</comment>
<evidence type="ECO:0000313" key="5">
    <source>
        <dbReference type="Proteomes" id="UP000251558"/>
    </source>
</evidence>
<dbReference type="PROSITE" id="PS51186">
    <property type="entry name" value="GNAT"/>
    <property type="match status" value="1"/>
</dbReference>
<reference evidence="5" key="1">
    <citation type="submission" date="2018-06" db="EMBL/GenBank/DDBJ databases">
        <authorList>
            <person name="Helene L.C."/>
            <person name="Dall'Agnol R."/>
            <person name="Delamuta J.R."/>
            <person name="Hungria M."/>
        </authorList>
    </citation>
    <scope>NUCLEOTIDE SEQUENCE [LARGE SCALE GENOMIC DNA]</scope>
    <source>
        <strain evidence="5">AC99b</strain>
    </source>
</reference>
<keyword evidence="1 4" id="KW-0808">Transferase</keyword>
<protein>
    <submittedName>
        <fullName evidence="4">GNAT family N-acetyltransferase</fullName>
    </submittedName>
</protein>
<evidence type="ECO:0000256" key="1">
    <source>
        <dbReference type="ARBA" id="ARBA00022679"/>
    </source>
</evidence>